<dbReference type="Gene3D" id="3.90.226.10">
    <property type="entry name" value="2-enoyl-CoA Hydratase, Chain A, domain 1"/>
    <property type="match status" value="1"/>
</dbReference>
<dbReference type="CDD" id="cd06782">
    <property type="entry name" value="cpPDZ_CPP-like"/>
    <property type="match status" value="1"/>
</dbReference>
<evidence type="ECO:0000256" key="3">
    <source>
        <dbReference type="ARBA" id="ARBA00022801"/>
    </source>
</evidence>
<keyword evidence="2" id="KW-0645">Protease</keyword>
<reference evidence="8" key="1">
    <citation type="submission" date="2015-12" db="EMBL/GenBank/DDBJ databases">
        <title>FDA dAtabase for Regulatory Grade micrObial Sequences (FDA-ARGOS): Supporting development and validation of Infectious Disease Dx tests.</title>
        <authorList>
            <person name="Case J."/>
            <person name="Tallon L."/>
            <person name="Sadzewicz L."/>
            <person name="Sengamalay N."/>
            <person name="Ott S."/>
            <person name="Godinez A."/>
            <person name="Nagaraj S."/>
            <person name="Nadendla S."/>
            <person name="Sichtig H."/>
        </authorList>
    </citation>
    <scope>NUCLEOTIDE SEQUENCE [LARGE SCALE GENOMIC DNA]</scope>
    <source>
        <strain evidence="8">FDAARGOS_147</strain>
    </source>
</reference>
<comment type="similarity">
    <text evidence="1">Belongs to the peptidase S41A family.</text>
</comment>
<dbReference type="GO" id="GO:0006508">
    <property type="term" value="P:proteolysis"/>
    <property type="evidence" value="ECO:0007669"/>
    <property type="project" value="UniProtKB-KW"/>
</dbReference>
<dbReference type="Proteomes" id="UP000060602">
    <property type="component" value="Chromosome"/>
</dbReference>
<proteinExistence type="inferred from homology"/>
<dbReference type="CDD" id="cd07560">
    <property type="entry name" value="Peptidase_S41_CPP"/>
    <property type="match status" value="1"/>
</dbReference>
<dbReference type="SMART" id="SM00228">
    <property type="entry name" value="PDZ"/>
    <property type="match status" value="1"/>
</dbReference>
<evidence type="ECO:0000256" key="4">
    <source>
        <dbReference type="ARBA" id="ARBA00022825"/>
    </source>
</evidence>
<dbReference type="GO" id="GO:0008236">
    <property type="term" value="F:serine-type peptidase activity"/>
    <property type="evidence" value="ECO:0007669"/>
    <property type="project" value="UniProtKB-KW"/>
</dbReference>
<dbReference type="InterPro" id="IPR005151">
    <property type="entry name" value="Tail-specific_protease"/>
</dbReference>
<dbReference type="PANTHER" id="PTHR32060:SF30">
    <property type="entry name" value="CARBOXY-TERMINAL PROCESSING PROTEASE CTPA"/>
    <property type="match status" value="1"/>
</dbReference>
<dbReference type="InterPro" id="IPR041489">
    <property type="entry name" value="PDZ_6"/>
</dbReference>
<sequence length="470" mass="48462">MIDARQAPRPRLPRPALALLLACGVALAPPAWAQSRQQVEGTLAAAVTQLTDQYVDPLDSRALAVHGLRALAALPGASDEARKASLAQAIQAEDKAAGITPQTRILADEILRFAAGAAREAALDAALRGMLASLDAYSRVATRAEMAPPPASVGLEMSIQRGVLTVERPLPGSPGERAGIQAGDIITRVDGRPTAGLPLPEAVALLRGAVGTRPTVEIQRPGVADALVMRPVRGPVQAPPSVRWERDGAVAVIRISAFNSQTGALLRDALDTARSGGGAPLAGVVLDLRGNAGGLLEVTEQVAGMMLAEGTRVGSLRGRTPANAVTLVARHGRLPHDVPMVVLIDHRTGAGAEIVAAALQDHGRGLLIGEKTAGAGTIQTVLPLPDNQGALVVTSARVHRANGATLERDGVTPDMRLDGATGRITLRAEIAADFNQPMAQRIRAALAAAPAGTDLARLAALTALRDAGQR</sequence>
<name>A0A109XXR0_ALCXX</name>
<dbReference type="InterPro" id="IPR004447">
    <property type="entry name" value="Peptidase_S41A"/>
</dbReference>
<keyword evidence="3" id="KW-0378">Hydrolase</keyword>
<evidence type="ECO:0000256" key="2">
    <source>
        <dbReference type="ARBA" id="ARBA00022670"/>
    </source>
</evidence>
<dbReference type="AlphaFoldDB" id="A0A109XXR0"/>
<evidence type="ECO:0000313" key="8">
    <source>
        <dbReference type="Proteomes" id="UP000060602"/>
    </source>
</evidence>
<dbReference type="SUPFAM" id="SSF52096">
    <property type="entry name" value="ClpP/crotonase"/>
    <property type="match status" value="1"/>
</dbReference>
<organism evidence="7 8">
    <name type="scientific">Alcaligenes xylosoxydans xylosoxydans</name>
    <name type="common">Achromobacter xylosoxidans</name>
    <dbReference type="NCBI Taxonomy" id="85698"/>
    <lineage>
        <taxon>Bacteria</taxon>
        <taxon>Pseudomonadati</taxon>
        <taxon>Pseudomonadota</taxon>
        <taxon>Betaproteobacteria</taxon>
        <taxon>Burkholderiales</taxon>
        <taxon>Alcaligenaceae</taxon>
        <taxon>Achromobacter</taxon>
    </lineage>
</organism>
<dbReference type="Gene3D" id="2.30.42.10">
    <property type="match status" value="1"/>
</dbReference>
<dbReference type="GO" id="GO:0030288">
    <property type="term" value="C:outer membrane-bounded periplasmic space"/>
    <property type="evidence" value="ECO:0007669"/>
    <property type="project" value="TreeGrafter"/>
</dbReference>
<dbReference type="InterPro" id="IPR036034">
    <property type="entry name" value="PDZ_sf"/>
</dbReference>
<evidence type="ECO:0000313" key="7">
    <source>
        <dbReference type="EMBL" id="AMG38763.1"/>
    </source>
</evidence>
<gene>
    <name evidence="7" type="ORF">AL504_23675</name>
</gene>
<accession>A0A109XXR0</accession>
<dbReference type="SUPFAM" id="SSF50156">
    <property type="entry name" value="PDZ domain-like"/>
    <property type="match status" value="1"/>
</dbReference>
<protein>
    <recommendedName>
        <fullName evidence="6">PDZ domain-containing protein</fullName>
    </recommendedName>
</protein>
<feature type="domain" description="PDZ" evidence="6">
    <location>
        <begin position="139"/>
        <end position="209"/>
    </location>
</feature>
<evidence type="ECO:0000256" key="1">
    <source>
        <dbReference type="ARBA" id="ARBA00009179"/>
    </source>
</evidence>
<dbReference type="Gene3D" id="3.30.750.44">
    <property type="match status" value="1"/>
</dbReference>
<dbReference type="PROSITE" id="PS50106">
    <property type="entry name" value="PDZ"/>
    <property type="match status" value="1"/>
</dbReference>
<dbReference type="GO" id="GO:0004175">
    <property type="term" value="F:endopeptidase activity"/>
    <property type="evidence" value="ECO:0007669"/>
    <property type="project" value="TreeGrafter"/>
</dbReference>
<dbReference type="RefSeq" id="WP_061073384.1">
    <property type="nucleotide sequence ID" value="NZ_CP014060.2"/>
</dbReference>
<dbReference type="GO" id="GO:0007165">
    <property type="term" value="P:signal transduction"/>
    <property type="evidence" value="ECO:0007669"/>
    <property type="project" value="TreeGrafter"/>
</dbReference>
<dbReference type="Pfam" id="PF03572">
    <property type="entry name" value="Peptidase_S41"/>
    <property type="match status" value="1"/>
</dbReference>
<feature type="chain" id="PRO_5007141916" description="PDZ domain-containing protein" evidence="5">
    <location>
        <begin position="34"/>
        <end position="470"/>
    </location>
</feature>
<keyword evidence="5" id="KW-0732">Signal</keyword>
<dbReference type="Pfam" id="PF17820">
    <property type="entry name" value="PDZ_6"/>
    <property type="match status" value="1"/>
</dbReference>
<dbReference type="InterPro" id="IPR029045">
    <property type="entry name" value="ClpP/crotonase-like_dom_sf"/>
</dbReference>
<dbReference type="SMART" id="SM00245">
    <property type="entry name" value="TSPc"/>
    <property type="match status" value="1"/>
</dbReference>
<dbReference type="PANTHER" id="PTHR32060">
    <property type="entry name" value="TAIL-SPECIFIC PROTEASE"/>
    <property type="match status" value="1"/>
</dbReference>
<dbReference type="EMBL" id="CP014060">
    <property type="protein sequence ID" value="AMG38763.1"/>
    <property type="molecule type" value="Genomic_DNA"/>
</dbReference>
<evidence type="ECO:0000259" key="6">
    <source>
        <dbReference type="PROSITE" id="PS50106"/>
    </source>
</evidence>
<feature type="signal peptide" evidence="5">
    <location>
        <begin position="1"/>
        <end position="33"/>
    </location>
</feature>
<dbReference type="InterPro" id="IPR001478">
    <property type="entry name" value="PDZ"/>
</dbReference>
<evidence type="ECO:0000256" key="5">
    <source>
        <dbReference type="SAM" id="SignalP"/>
    </source>
</evidence>
<keyword evidence="4" id="KW-0720">Serine protease</keyword>